<name>A0A284RPN6_ARMOS</name>
<reference evidence="2" key="1">
    <citation type="journal article" date="2017" name="Nat. Ecol. Evol.">
        <title>Genome expansion and lineage-specific genetic innovations in the forest pathogenic fungi Armillaria.</title>
        <authorList>
            <person name="Sipos G."/>
            <person name="Prasanna A.N."/>
            <person name="Walter M.C."/>
            <person name="O'Connor E."/>
            <person name="Balint B."/>
            <person name="Krizsan K."/>
            <person name="Kiss B."/>
            <person name="Hess J."/>
            <person name="Varga T."/>
            <person name="Slot J."/>
            <person name="Riley R."/>
            <person name="Boka B."/>
            <person name="Rigling D."/>
            <person name="Barry K."/>
            <person name="Lee J."/>
            <person name="Mihaltcheva S."/>
            <person name="LaButti K."/>
            <person name="Lipzen A."/>
            <person name="Waldron R."/>
            <person name="Moloney N.M."/>
            <person name="Sperisen C."/>
            <person name="Kredics L."/>
            <person name="Vagvoelgyi C."/>
            <person name="Patrignani A."/>
            <person name="Fitzpatrick D."/>
            <person name="Nagy I."/>
            <person name="Doyle S."/>
            <person name="Anderson J.B."/>
            <person name="Grigoriev I.V."/>
            <person name="Gueldener U."/>
            <person name="Muensterkoetter M."/>
            <person name="Nagy L.G."/>
        </authorList>
    </citation>
    <scope>NUCLEOTIDE SEQUENCE [LARGE SCALE GENOMIC DNA]</scope>
    <source>
        <strain evidence="2">C18/9</strain>
    </source>
</reference>
<dbReference type="EMBL" id="FUEG01000012">
    <property type="protein sequence ID" value="SJL10721.1"/>
    <property type="molecule type" value="Genomic_DNA"/>
</dbReference>
<organism evidence="1 2">
    <name type="scientific">Armillaria ostoyae</name>
    <name type="common">Armillaria root rot fungus</name>
    <dbReference type="NCBI Taxonomy" id="47428"/>
    <lineage>
        <taxon>Eukaryota</taxon>
        <taxon>Fungi</taxon>
        <taxon>Dikarya</taxon>
        <taxon>Basidiomycota</taxon>
        <taxon>Agaricomycotina</taxon>
        <taxon>Agaricomycetes</taxon>
        <taxon>Agaricomycetidae</taxon>
        <taxon>Agaricales</taxon>
        <taxon>Marasmiineae</taxon>
        <taxon>Physalacriaceae</taxon>
        <taxon>Armillaria</taxon>
    </lineage>
</organism>
<sequence length="80" mass="9252">MKCISNNMNMCLQDWCSPALDISIILTPLKFFLPSKISRPGRFMAFHNFVKHVAKHQTLMPVPHQRERLEARGARSHTGY</sequence>
<dbReference type="Proteomes" id="UP000219338">
    <property type="component" value="Unassembled WGS sequence"/>
</dbReference>
<accession>A0A284RPN6</accession>
<gene>
    <name evidence="1" type="ORF">ARMOST_14115</name>
</gene>
<dbReference type="AlphaFoldDB" id="A0A284RPN6"/>
<proteinExistence type="predicted"/>
<protein>
    <submittedName>
        <fullName evidence="1">Uncharacterized protein</fullName>
    </submittedName>
</protein>
<keyword evidence="2" id="KW-1185">Reference proteome</keyword>
<evidence type="ECO:0000313" key="2">
    <source>
        <dbReference type="Proteomes" id="UP000219338"/>
    </source>
</evidence>
<evidence type="ECO:0000313" key="1">
    <source>
        <dbReference type="EMBL" id="SJL10721.1"/>
    </source>
</evidence>